<keyword evidence="4 6" id="KW-0689">Ribosomal protein</keyword>
<dbReference type="Proteomes" id="UP000055611">
    <property type="component" value="Chromosome"/>
</dbReference>
<dbReference type="GO" id="GO:0005737">
    <property type="term" value="C:cytoplasm"/>
    <property type="evidence" value="ECO:0007669"/>
    <property type="project" value="UniProtKB-ARBA"/>
</dbReference>
<dbReference type="EMBL" id="CP014206">
    <property type="protein sequence ID" value="AMK10819.1"/>
    <property type="molecule type" value="Genomic_DNA"/>
</dbReference>
<dbReference type="GO" id="GO:0005840">
    <property type="term" value="C:ribosome"/>
    <property type="evidence" value="ECO:0007669"/>
    <property type="project" value="UniProtKB-KW"/>
</dbReference>
<dbReference type="NCBIfam" id="TIGR00061">
    <property type="entry name" value="L21"/>
    <property type="match status" value="1"/>
</dbReference>
<evidence type="ECO:0000313" key="9">
    <source>
        <dbReference type="EMBL" id="TDT91812.1"/>
    </source>
</evidence>
<dbReference type="AlphaFoldDB" id="A0A126QLY3"/>
<dbReference type="Pfam" id="PF00829">
    <property type="entry name" value="Ribosomal_L21p"/>
    <property type="match status" value="1"/>
</dbReference>
<dbReference type="GO" id="GO:0003735">
    <property type="term" value="F:structural constituent of ribosome"/>
    <property type="evidence" value="ECO:0007669"/>
    <property type="project" value="InterPro"/>
</dbReference>
<reference evidence="9 11" key="2">
    <citation type="submission" date="2019-03" db="EMBL/GenBank/DDBJ databases">
        <title>Genomic Encyclopedia of Type Strains, Phase IV (KMG-IV): sequencing the most valuable type-strain genomes for metagenomic binning, comparative biology and taxonomic classification.</title>
        <authorList>
            <person name="Goeker M."/>
        </authorList>
    </citation>
    <scope>NUCLEOTIDE SEQUENCE [LARGE SCALE GENOMIC DNA]</scope>
    <source>
        <strain evidence="9 11">DSM 101483</strain>
    </source>
</reference>
<dbReference type="GO" id="GO:0006412">
    <property type="term" value="P:translation"/>
    <property type="evidence" value="ECO:0007669"/>
    <property type="project" value="UniProtKB-UniRule"/>
</dbReference>
<dbReference type="HAMAP" id="MF_01363">
    <property type="entry name" value="Ribosomal_bL21"/>
    <property type="match status" value="1"/>
</dbReference>
<dbReference type="InterPro" id="IPR028909">
    <property type="entry name" value="bL21-like"/>
</dbReference>
<comment type="subunit">
    <text evidence="6">Part of the 50S ribosomal subunit. Contacts protein L20.</text>
</comment>
<dbReference type="InterPro" id="IPR036164">
    <property type="entry name" value="bL21-like_sf"/>
</dbReference>
<dbReference type="OrthoDB" id="9813334at2"/>
<protein>
    <recommendedName>
        <fullName evidence="6">Large ribosomal subunit protein bL21</fullName>
    </recommendedName>
</protein>
<dbReference type="RefSeq" id="WP_066801856.1">
    <property type="nucleotide sequence ID" value="NZ_CP014206.1"/>
</dbReference>
<sequence>MFAIIETGGKQYRVEEGLELNVDLLKADAGNALSIDSVLLVDKDGDTKIGAPYVEGAKVECEVLGHLRGEKIVVFHKLSKKDARKTQGHRQDYTKIKVKSITA</sequence>
<dbReference type="GO" id="GO:0019843">
    <property type="term" value="F:rRNA binding"/>
    <property type="evidence" value="ECO:0007669"/>
    <property type="project" value="UniProtKB-UniRule"/>
</dbReference>
<organism evidence="9 11">
    <name type="scientific">Pseudodesulfovibrio indicus</name>
    <dbReference type="NCBI Taxonomy" id="1716143"/>
    <lineage>
        <taxon>Bacteria</taxon>
        <taxon>Pseudomonadati</taxon>
        <taxon>Thermodesulfobacteriota</taxon>
        <taxon>Desulfovibrionia</taxon>
        <taxon>Desulfovibrionales</taxon>
        <taxon>Desulfovibrionaceae</taxon>
    </lineage>
</organism>
<keyword evidence="3 6" id="KW-0694">RNA-binding</keyword>
<name>A0A126QLY3_9BACT</name>
<dbReference type="GO" id="GO:1990904">
    <property type="term" value="C:ribonucleoprotein complex"/>
    <property type="evidence" value="ECO:0007669"/>
    <property type="project" value="UniProtKB-KW"/>
</dbReference>
<evidence type="ECO:0000313" key="8">
    <source>
        <dbReference type="EMBL" id="AMK10819.1"/>
    </source>
</evidence>
<comment type="function">
    <text evidence="6 7">This protein binds to 23S rRNA in the presence of protein L20.</text>
</comment>
<evidence type="ECO:0000256" key="5">
    <source>
        <dbReference type="ARBA" id="ARBA00023274"/>
    </source>
</evidence>
<evidence type="ECO:0000256" key="3">
    <source>
        <dbReference type="ARBA" id="ARBA00022884"/>
    </source>
</evidence>
<dbReference type="PANTHER" id="PTHR21349:SF0">
    <property type="entry name" value="LARGE RIBOSOMAL SUBUNIT PROTEIN BL21M"/>
    <property type="match status" value="1"/>
</dbReference>
<evidence type="ECO:0000256" key="6">
    <source>
        <dbReference type="HAMAP-Rule" id="MF_01363"/>
    </source>
</evidence>
<evidence type="ECO:0000256" key="7">
    <source>
        <dbReference type="RuleBase" id="RU000562"/>
    </source>
</evidence>
<evidence type="ECO:0000256" key="1">
    <source>
        <dbReference type="ARBA" id="ARBA00008563"/>
    </source>
</evidence>
<dbReference type="InterPro" id="IPR001787">
    <property type="entry name" value="Ribosomal_bL21"/>
</dbReference>
<evidence type="ECO:0000313" key="11">
    <source>
        <dbReference type="Proteomes" id="UP000295506"/>
    </source>
</evidence>
<dbReference type="Proteomes" id="UP000295506">
    <property type="component" value="Unassembled WGS sequence"/>
</dbReference>
<dbReference type="PANTHER" id="PTHR21349">
    <property type="entry name" value="50S RIBOSOMAL PROTEIN L21"/>
    <property type="match status" value="1"/>
</dbReference>
<proteinExistence type="inferred from homology"/>
<comment type="similarity">
    <text evidence="1 6 7">Belongs to the bacterial ribosomal protein bL21 family.</text>
</comment>
<keyword evidence="5 6" id="KW-0687">Ribonucleoprotein</keyword>
<keyword evidence="10" id="KW-1185">Reference proteome</keyword>
<evidence type="ECO:0000313" key="10">
    <source>
        <dbReference type="Proteomes" id="UP000055611"/>
    </source>
</evidence>
<gene>
    <name evidence="6" type="primary">rplU</name>
    <name evidence="8" type="ORF">AWY79_06725</name>
    <name evidence="9" type="ORF">EDC59_101214</name>
</gene>
<evidence type="ECO:0000256" key="2">
    <source>
        <dbReference type="ARBA" id="ARBA00022730"/>
    </source>
</evidence>
<reference evidence="8 10" key="1">
    <citation type="journal article" date="2016" name="Front. Microbiol.">
        <title>Genome Sequence of the Piezophilic, Mesophilic Sulfate-Reducing Bacterium Desulfovibrio indicus J2T.</title>
        <authorList>
            <person name="Cao J."/>
            <person name="Maignien L."/>
            <person name="Shao Z."/>
            <person name="Alain K."/>
            <person name="Jebbar M."/>
        </authorList>
    </citation>
    <scope>NUCLEOTIDE SEQUENCE [LARGE SCALE GENOMIC DNA]</scope>
    <source>
        <strain evidence="8 10">J2</strain>
    </source>
</reference>
<dbReference type="KEGG" id="dej:AWY79_06725"/>
<evidence type="ECO:0000256" key="4">
    <source>
        <dbReference type="ARBA" id="ARBA00022980"/>
    </source>
</evidence>
<dbReference type="SUPFAM" id="SSF141091">
    <property type="entry name" value="L21p-like"/>
    <property type="match status" value="1"/>
</dbReference>
<dbReference type="EMBL" id="SOBK01000001">
    <property type="protein sequence ID" value="TDT91812.1"/>
    <property type="molecule type" value="Genomic_DNA"/>
</dbReference>
<keyword evidence="2 6" id="KW-0699">rRNA-binding</keyword>
<accession>A0A126QLY3</accession>